<dbReference type="PANTHER" id="PTHR30188:SF3">
    <property type="entry name" value="ABC TRANSPORTER PERMEASE"/>
    <property type="match status" value="1"/>
</dbReference>
<feature type="transmembrane region" description="Helical" evidence="1">
    <location>
        <begin position="230"/>
        <end position="254"/>
    </location>
</feature>
<sequence>MLSLLRRLALPNSCSEVTSALVDDNSPAPEIAAGVQYAHPDAATLLLALGGAWTVRGKLPAVSDAIREIDAAPAVRRVTFDTRALGAWDTALLTFLLGVIRHAKGKQLTIDRDGLPQGMSGLIDLATAVPPVEGAAEKRSRRSLVTIFGEAAIDFAAGTGRLMAFIGEAAMSFGRLLTGRPARFRHSDLWLFIEQAGVDALPIVSLLSLLQGLTMAFLGAAQLQMFGAQIYVANLIGMSMAAEVGAVMTAIIMAGRTGAAYAAQIGTMQVNQEIDALRTMGLEPMDFLVLPRMLALILMMPLLYLYANLLGMFGGGVIAVLVLGITPEQFVNQLFAAVPLSVFVTGLCKSAVFGLLVALSGCMQGVNCGRSAAAVGDATTSAVVMAIVAIIVGDGIFGVLAPPFPVGQ</sequence>
<dbReference type="PANTHER" id="PTHR30188">
    <property type="entry name" value="ABC TRANSPORTER PERMEASE PROTEIN-RELATED"/>
    <property type="match status" value="1"/>
</dbReference>
<dbReference type="AlphaFoldDB" id="A0A7H1N1B6"/>
<dbReference type="GO" id="GO:0005548">
    <property type="term" value="F:phospholipid transporter activity"/>
    <property type="evidence" value="ECO:0007669"/>
    <property type="project" value="TreeGrafter"/>
</dbReference>
<accession>A0A7H1N1B6</accession>
<dbReference type="EMBL" id="CP053923">
    <property type="protein sequence ID" value="QNT69502.1"/>
    <property type="molecule type" value="Genomic_DNA"/>
</dbReference>
<dbReference type="GO" id="GO:0043190">
    <property type="term" value="C:ATP-binding cassette (ABC) transporter complex"/>
    <property type="evidence" value="ECO:0007669"/>
    <property type="project" value="InterPro"/>
</dbReference>
<evidence type="ECO:0000313" key="2">
    <source>
        <dbReference type="EMBL" id="QNT69502.1"/>
    </source>
</evidence>
<feature type="transmembrane region" description="Helical" evidence="1">
    <location>
        <begin position="380"/>
        <end position="401"/>
    </location>
</feature>
<feature type="transmembrane region" description="Helical" evidence="1">
    <location>
        <begin position="302"/>
        <end position="325"/>
    </location>
</feature>
<dbReference type="InterPro" id="IPR030802">
    <property type="entry name" value="Permease_MalE"/>
</dbReference>
<keyword evidence="1" id="KW-0812">Transmembrane</keyword>
<keyword evidence="1" id="KW-0472">Membrane</keyword>
<gene>
    <name evidence="2" type="ORF">HQ394_09385</name>
</gene>
<dbReference type="Proteomes" id="UP000516369">
    <property type="component" value="Chromosome"/>
</dbReference>
<feature type="transmembrane region" description="Helical" evidence="1">
    <location>
        <begin position="337"/>
        <end position="359"/>
    </location>
</feature>
<dbReference type="Pfam" id="PF02405">
    <property type="entry name" value="MlaE"/>
    <property type="match status" value="1"/>
</dbReference>
<keyword evidence="1" id="KW-1133">Transmembrane helix</keyword>
<proteinExistence type="predicted"/>
<name>A0A7H1N1B6_9PROT</name>
<evidence type="ECO:0000256" key="1">
    <source>
        <dbReference type="SAM" id="Phobius"/>
    </source>
</evidence>
<evidence type="ECO:0000313" key="3">
    <source>
        <dbReference type="Proteomes" id="UP000516369"/>
    </source>
</evidence>
<keyword evidence="3" id="KW-1185">Reference proteome</keyword>
<dbReference type="KEGG" id="dvn:HQ394_09385"/>
<protein>
    <submittedName>
        <fullName evidence="2">ABC transporter permease</fullName>
    </submittedName>
</protein>
<reference evidence="2 3" key="1">
    <citation type="submission" date="2020-05" db="EMBL/GenBank/DDBJ databases">
        <title>Complete closed genome sequence of Defluviicoccus vanus.</title>
        <authorList>
            <person name="Bessarab I."/>
            <person name="Arumugam K."/>
            <person name="Maszenan A.M."/>
            <person name="Seviour R.J."/>
            <person name="Williams R.B."/>
        </authorList>
    </citation>
    <scope>NUCLEOTIDE SEQUENCE [LARGE SCALE GENOMIC DNA]</scope>
    <source>
        <strain evidence="2 3">Ben 114</strain>
    </source>
</reference>
<organism evidence="2 3">
    <name type="scientific">Defluviicoccus vanus</name>
    <dbReference type="NCBI Taxonomy" id="111831"/>
    <lineage>
        <taxon>Bacteria</taxon>
        <taxon>Pseudomonadati</taxon>
        <taxon>Pseudomonadota</taxon>
        <taxon>Alphaproteobacteria</taxon>
        <taxon>Rhodospirillales</taxon>
        <taxon>Rhodospirillaceae</taxon>
        <taxon>Defluviicoccus</taxon>
    </lineage>
</organism>